<feature type="compositionally biased region" description="Low complexity" evidence="1">
    <location>
        <begin position="382"/>
        <end position="398"/>
    </location>
</feature>
<dbReference type="Proteomes" id="UP000240760">
    <property type="component" value="Unassembled WGS sequence"/>
</dbReference>
<feature type="compositionally biased region" description="Basic and acidic residues" evidence="1">
    <location>
        <begin position="33"/>
        <end position="55"/>
    </location>
</feature>
<evidence type="ECO:0000313" key="3">
    <source>
        <dbReference type="Proteomes" id="UP000240760"/>
    </source>
</evidence>
<feature type="region of interest" description="Disordered" evidence="1">
    <location>
        <begin position="228"/>
        <end position="551"/>
    </location>
</feature>
<feature type="compositionally biased region" description="Low complexity" evidence="1">
    <location>
        <begin position="764"/>
        <end position="777"/>
    </location>
</feature>
<dbReference type="AlphaFoldDB" id="A0A2T4C2F8"/>
<feature type="region of interest" description="Disordered" evidence="1">
    <location>
        <begin position="182"/>
        <end position="208"/>
    </location>
</feature>
<feature type="region of interest" description="Disordered" evidence="1">
    <location>
        <begin position="635"/>
        <end position="827"/>
    </location>
</feature>
<sequence length="827" mass="88075">MSAPPPRRSARLAKVKPELLVDEDALNVVEGVEPERKRTTKRVERELPEVAERVEPASSSRTTPKKLSDLAPPATPATHVLKPPSTEMHPSKFHPTTAEPSSALRLGFTDIDVAKRRDSSHGAGLQSTPSKVGGVPSSAFTLRVPHGIDANQLGLGPEALRVLEGLKEKAAAYKADLIAQRANDPSSAATDANGRTIAKPKGKSGRFSAAHMAEFKKMDSIEGHASAWRAQNGRFSPVKSGIKRSHSKTNIETPQKTAKPSPLKLQKEVPSTVPRKRASEADSSGRFSAKRLGSKIAAQESQSPAKGEQPSTSAKRVKKSAEDDASTTRPVAQETAPTPRPTSSTKRPAASRIGRPSISGLASPRKSLFGFLASPGRTKASATPTAAPAAPATATATAMPSSQPISKEQGETKGLREQKETIKVVKDSQEPKSLKELRESMMVGKDSQGPRSLKELREAMMAGKDSQEHKGLKEAKELKGAKKLKEVKGSEDAKKPKDAKELAETDDADAPLSNSAMKRSLMRSVFGGSPFSPKAKSAIPQPVAVTAQTPPAPTRISNVEITRLAATQPVRKLVKHVTFTPEVTRTVFDPDTPSPLKSTTTKRALAYSEVEEALADAKSSGHIAYPDLSSYKHLLESQPESAQSPTPSVPGKFTFRSDHTIKFGNPSPSGFGASPGQSSVRHVRNSIKPAAEMPGSFPDPPSPSSHPNKENTAPSPPKMLPGVPHGMPNKKRHRAGADEEDTDKEAADRAGKKAKNSHVPEGEALLAPRLLATTPAAGTKKPSVIRTAGKTPVRPMNRTVSSASPSKRRPTLSMSRLNMLARPKNRG</sequence>
<feature type="compositionally biased region" description="Polar residues" evidence="1">
    <location>
        <begin position="248"/>
        <end position="258"/>
    </location>
</feature>
<feature type="region of interest" description="Disordered" evidence="1">
    <location>
        <begin position="32"/>
        <end position="139"/>
    </location>
</feature>
<proteinExistence type="predicted"/>
<organism evidence="2 3">
    <name type="scientific">Trichoderma longibrachiatum ATCC 18648</name>
    <dbReference type="NCBI Taxonomy" id="983965"/>
    <lineage>
        <taxon>Eukaryota</taxon>
        <taxon>Fungi</taxon>
        <taxon>Dikarya</taxon>
        <taxon>Ascomycota</taxon>
        <taxon>Pezizomycotina</taxon>
        <taxon>Sordariomycetes</taxon>
        <taxon>Hypocreomycetidae</taxon>
        <taxon>Hypocreales</taxon>
        <taxon>Hypocreaceae</taxon>
        <taxon>Trichoderma</taxon>
    </lineage>
</organism>
<feature type="compositionally biased region" description="Basic and acidic residues" evidence="1">
    <location>
        <begin position="465"/>
        <end position="503"/>
    </location>
</feature>
<protein>
    <recommendedName>
        <fullName evidence="4">Erythromycin esterase</fullName>
    </recommendedName>
</protein>
<accession>A0A2T4C2F8</accession>
<feature type="compositionally biased region" description="Polar residues" evidence="1">
    <location>
        <begin position="299"/>
        <end position="314"/>
    </location>
</feature>
<reference evidence="2 3" key="1">
    <citation type="submission" date="2016-07" db="EMBL/GenBank/DDBJ databases">
        <title>Multiple horizontal gene transfer events from other fungi enriched the ability of initially mycotrophic Trichoderma (Ascomycota) to feed on dead plant biomass.</title>
        <authorList>
            <consortium name="DOE Joint Genome Institute"/>
            <person name="Aerts A."/>
            <person name="Atanasova L."/>
            <person name="Chenthamara K."/>
            <person name="Zhang J."/>
            <person name="Grujic M."/>
            <person name="Henrissat B."/>
            <person name="Kuo A."/>
            <person name="Salamov A."/>
            <person name="Lipzen A."/>
            <person name="Labutti K."/>
            <person name="Barry K."/>
            <person name="Miao Y."/>
            <person name="Rahimi M.J."/>
            <person name="Shen Q."/>
            <person name="Grigoriev I.V."/>
            <person name="Kubicek C.P."/>
            <person name="Druzhinina I.S."/>
        </authorList>
    </citation>
    <scope>NUCLEOTIDE SEQUENCE [LARGE SCALE GENOMIC DNA]</scope>
    <source>
        <strain evidence="2 3">ATCC 18648</strain>
    </source>
</reference>
<evidence type="ECO:0000256" key="1">
    <source>
        <dbReference type="SAM" id="MobiDB-lite"/>
    </source>
</evidence>
<evidence type="ECO:0008006" key="4">
    <source>
        <dbReference type="Google" id="ProtNLM"/>
    </source>
</evidence>
<keyword evidence="3" id="KW-1185">Reference proteome</keyword>
<dbReference type="EMBL" id="KZ679133">
    <property type="protein sequence ID" value="PTB75750.1"/>
    <property type="molecule type" value="Genomic_DNA"/>
</dbReference>
<feature type="compositionally biased region" description="Basic and acidic residues" evidence="1">
    <location>
        <begin position="408"/>
        <end position="439"/>
    </location>
</feature>
<dbReference type="OrthoDB" id="5204833at2759"/>
<gene>
    <name evidence="2" type="ORF">M440DRAFT_1422860</name>
</gene>
<feature type="compositionally biased region" description="Low complexity" evidence="1">
    <location>
        <begin position="540"/>
        <end position="549"/>
    </location>
</feature>
<evidence type="ECO:0000313" key="2">
    <source>
        <dbReference type="EMBL" id="PTB75750.1"/>
    </source>
</evidence>
<dbReference type="STRING" id="983965.A0A2T4C2F8"/>
<name>A0A2T4C2F8_TRILO</name>
<feature type="compositionally biased region" description="Low complexity" evidence="1">
    <location>
        <begin position="335"/>
        <end position="348"/>
    </location>
</feature>